<gene>
    <name evidence="2" type="ORF">SAMN06265370_11980</name>
</gene>
<feature type="signal peptide" evidence="1">
    <location>
        <begin position="1"/>
        <end position="21"/>
    </location>
</feature>
<dbReference type="PROSITE" id="PS51257">
    <property type="entry name" value="PROKAR_LIPOPROTEIN"/>
    <property type="match status" value="1"/>
</dbReference>
<dbReference type="Proteomes" id="UP000198417">
    <property type="component" value="Unassembled WGS sequence"/>
</dbReference>
<dbReference type="EMBL" id="FZNN01000019">
    <property type="protein sequence ID" value="SNR73883.1"/>
    <property type="molecule type" value="Genomic_DNA"/>
</dbReference>
<proteinExistence type="predicted"/>
<name>A0A238YTG1_9RHOB</name>
<evidence type="ECO:0000313" key="2">
    <source>
        <dbReference type="EMBL" id="SNR73883.1"/>
    </source>
</evidence>
<dbReference type="AlphaFoldDB" id="A0A238YTG1"/>
<evidence type="ECO:0000313" key="3">
    <source>
        <dbReference type="Proteomes" id="UP000198417"/>
    </source>
</evidence>
<protein>
    <recommendedName>
        <fullName evidence="4">DUF4157 domain-containing protein</fullName>
    </recommendedName>
</protein>
<organism evidence="2 3">
    <name type="scientific">Puniceibacterium sediminis</name>
    <dbReference type="NCBI Taxonomy" id="1608407"/>
    <lineage>
        <taxon>Bacteria</taxon>
        <taxon>Pseudomonadati</taxon>
        <taxon>Pseudomonadota</taxon>
        <taxon>Alphaproteobacteria</taxon>
        <taxon>Rhodobacterales</taxon>
        <taxon>Paracoccaceae</taxon>
        <taxon>Puniceibacterium</taxon>
    </lineage>
</organism>
<accession>A0A238YTG1</accession>
<sequence>MGSYRFMRALFMVMFVLSACGRPLTPPERAYVQALQGDQTDTSRVRLIDGHPGAAVTFQRPVRPRLTCSERIWPPSRGEVVTVQPGGMAIFNHMMFRDDLYRDDFLSEYPEVIDLADAMLLAHEMTHVWQWQNRKRTGYTPLRAASEHSRTPDPYLFEEDTSVAFLDHGFEQQGAIVEEYVCCALLDSEAPRTARLHAMIAEAMPMSRLDEVLDYRAVRMPWSGVKVEGICR</sequence>
<keyword evidence="1" id="KW-0732">Signal</keyword>
<evidence type="ECO:0000256" key="1">
    <source>
        <dbReference type="SAM" id="SignalP"/>
    </source>
</evidence>
<feature type="chain" id="PRO_5013371472" description="DUF4157 domain-containing protein" evidence="1">
    <location>
        <begin position="22"/>
        <end position="232"/>
    </location>
</feature>
<keyword evidence="3" id="KW-1185">Reference proteome</keyword>
<reference evidence="2 3" key="1">
    <citation type="submission" date="2017-06" db="EMBL/GenBank/DDBJ databases">
        <authorList>
            <person name="Kim H.J."/>
            <person name="Triplett B.A."/>
        </authorList>
    </citation>
    <scope>NUCLEOTIDE SEQUENCE [LARGE SCALE GENOMIC DNA]</scope>
    <source>
        <strain evidence="2 3">DSM 29052</strain>
    </source>
</reference>
<evidence type="ECO:0008006" key="4">
    <source>
        <dbReference type="Google" id="ProtNLM"/>
    </source>
</evidence>